<evidence type="ECO:0000313" key="3">
    <source>
        <dbReference type="EMBL" id="EPZ17161.1"/>
    </source>
</evidence>
<keyword evidence="4" id="KW-1185">Reference proteome</keyword>
<dbReference type="Proteomes" id="UP000015455">
    <property type="component" value="Unassembled WGS sequence"/>
</dbReference>
<keyword evidence="1" id="KW-0560">Oxidoreductase</keyword>
<evidence type="ECO:0000313" key="4">
    <source>
        <dbReference type="Proteomes" id="UP000015455"/>
    </source>
</evidence>
<dbReference type="PANTHER" id="PTHR13847">
    <property type="entry name" value="SARCOSINE DEHYDROGENASE-RELATED"/>
    <property type="match status" value="1"/>
</dbReference>
<dbReference type="Gene3D" id="3.30.9.10">
    <property type="entry name" value="D-Amino Acid Oxidase, subunit A, domain 2"/>
    <property type="match status" value="1"/>
</dbReference>
<dbReference type="OrthoDB" id="8673905at2"/>
<dbReference type="eggNOG" id="COG0665">
    <property type="taxonomic scope" value="Bacteria"/>
</dbReference>
<evidence type="ECO:0000259" key="2">
    <source>
        <dbReference type="Pfam" id="PF01266"/>
    </source>
</evidence>
<accession>S9ZRD5</accession>
<dbReference type="PANTHER" id="PTHR13847:SF281">
    <property type="entry name" value="FAD DEPENDENT OXIDOREDUCTASE DOMAIN-CONTAINING PROTEIN"/>
    <property type="match status" value="1"/>
</dbReference>
<dbReference type="InterPro" id="IPR036188">
    <property type="entry name" value="FAD/NAD-bd_sf"/>
</dbReference>
<dbReference type="EMBL" id="ATJV01000002">
    <property type="protein sequence ID" value="EPZ17161.1"/>
    <property type="molecule type" value="Genomic_DNA"/>
</dbReference>
<name>S9ZRD5_9RHOO</name>
<dbReference type="SUPFAM" id="SSF51905">
    <property type="entry name" value="FAD/NAD(P)-binding domain"/>
    <property type="match status" value="1"/>
</dbReference>
<sequence>MTASNSCTATRAEFESGTVPIHCSAWPPATLTASYPALEQDIEADVVVIGAGLAGSSVALHLAERGISVVVVEAAQPGDGASGRNAGHVQPFLDALEPLQSWPGQGQPFIDFFIENRNIVFDLCARHGIDGDAVKSGMVEAAYKKQGALETKAARWQKLGYEVDVIGADRLREMLGTDAYSYGLHWREGGQVNPYLFTHGLTSAAAGLGARVFGDSPALSCDKRGQGWIVTTPRGSVRAQKVIICTNGHTGNAFFPELARTRYPLVACAMATKPLPQAVLDTVNPARVALTQYPAGLFPIVIDGRKRMITATIPYPGRADAAQTYFAYFLRYLHRTFPQTRGAAIELESYWTGVTASSSHVYHNDFAKLYEVADGVMALMNLGTWGNVMGPLLGMNLAHAIAAERPQDLLMPVERPASVRFPRLFEFKIRHLAIPAARVADRFGLV</sequence>
<organism evidence="3 4">
    <name type="scientific">Thauera terpenica 58Eu</name>
    <dbReference type="NCBI Taxonomy" id="1348657"/>
    <lineage>
        <taxon>Bacteria</taxon>
        <taxon>Pseudomonadati</taxon>
        <taxon>Pseudomonadota</taxon>
        <taxon>Betaproteobacteria</taxon>
        <taxon>Rhodocyclales</taxon>
        <taxon>Zoogloeaceae</taxon>
        <taxon>Thauera</taxon>
    </lineage>
</organism>
<proteinExistence type="predicted"/>
<dbReference type="PATRIC" id="fig|1348657.5.peg.416"/>
<dbReference type="AlphaFoldDB" id="S9ZRD5"/>
<dbReference type="Pfam" id="PF01266">
    <property type="entry name" value="DAO"/>
    <property type="match status" value="1"/>
</dbReference>
<dbReference type="Gene3D" id="3.50.50.60">
    <property type="entry name" value="FAD/NAD(P)-binding domain"/>
    <property type="match status" value="1"/>
</dbReference>
<reference evidence="3 4" key="1">
    <citation type="submission" date="2013-06" db="EMBL/GenBank/DDBJ databases">
        <title>Draft genome sequence of Thauera terpenica.</title>
        <authorList>
            <person name="Liu B."/>
            <person name="Frostegard A.H."/>
            <person name="Shapleigh J.P."/>
        </authorList>
    </citation>
    <scope>NUCLEOTIDE SEQUENCE [LARGE SCALE GENOMIC DNA]</scope>
    <source>
        <strain evidence="3 4">58Eu</strain>
    </source>
</reference>
<dbReference type="GO" id="GO:0005737">
    <property type="term" value="C:cytoplasm"/>
    <property type="evidence" value="ECO:0007669"/>
    <property type="project" value="TreeGrafter"/>
</dbReference>
<dbReference type="STRING" id="1348657.M622_09445"/>
<feature type="domain" description="FAD dependent oxidoreductase" evidence="2">
    <location>
        <begin position="45"/>
        <end position="399"/>
    </location>
</feature>
<dbReference type="InterPro" id="IPR006076">
    <property type="entry name" value="FAD-dep_OxRdtase"/>
</dbReference>
<gene>
    <name evidence="3" type="ORF">M622_09445</name>
</gene>
<evidence type="ECO:0000256" key="1">
    <source>
        <dbReference type="ARBA" id="ARBA00023002"/>
    </source>
</evidence>
<protein>
    <recommendedName>
        <fullName evidence="2">FAD dependent oxidoreductase domain-containing protein</fullName>
    </recommendedName>
</protein>
<comment type="caution">
    <text evidence="3">The sequence shown here is derived from an EMBL/GenBank/DDBJ whole genome shotgun (WGS) entry which is preliminary data.</text>
</comment>
<dbReference type="GO" id="GO:0016491">
    <property type="term" value="F:oxidoreductase activity"/>
    <property type="evidence" value="ECO:0007669"/>
    <property type="project" value="UniProtKB-KW"/>
</dbReference>